<dbReference type="GO" id="GO:0016705">
    <property type="term" value="F:oxidoreductase activity, acting on paired donors, with incorporation or reduction of molecular oxygen"/>
    <property type="evidence" value="ECO:0007669"/>
    <property type="project" value="InterPro"/>
</dbReference>
<feature type="binding site" description="axial binding residue" evidence="9">
    <location>
        <position position="442"/>
    </location>
    <ligand>
        <name>heme</name>
        <dbReference type="ChEBI" id="CHEBI:30413"/>
    </ligand>
    <ligandPart>
        <name>Fe</name>
        <dbReference type="ChEBI" id="CHEBI:18248"/>
    </ligandPart>
</feature>
<keyword evidence="7 9" id="KW-0408">Iron</keyword>
<dbReference type="InterPro" id="IPR001128">
    <property type="entry name" value="Cyt_P450"/>
</dbReference>
<keyword evidence="6" id="KW-0560">Oxidoreductase</keyword>
<name>A0AAD7ENZ7_9AGAR</name>
<comment type="pathway">
    <text evidence="2">Secondary metabolite biosynthesis.</text>
</comment>
<sequence length="513" mass="57320">MQSCCLTSMSAVLYSFIAFACALSVLAVLRQRRRASILPPGPPGDPLVGHLLRMPLTDSALVFHQWSKTYGAVMHLKVLGRSMIILDTYQAAVDLLDKRGLIYSDRPKFTLYELLGWDPSLTFLQYGKKHYNTQRQMHQSYLSRHKAEEFKPMQTQEARTLVRNLIEASPDKYEKLMSRFATGIITQIVAGHRITSNDDPYLRMSKMVYEALAKTGPPGGSPLDFFPLLQHFPPWFPGAKHVGVVRAWRPTMRELYEYPLSTVKKLQKAGEALPSFILDQLEQMGEGEDEEDLKGAAATMFAAGEATTWSSLCIFVLAMVLNPDCQAKAQKEIDSVVGALRLPEAGDRRDLPIVEGILQETLRWRPGVPLGVPHRVMEEDIYHGMRIPKGSLVFANIKGMSLDESVYSNPTSFRPERYLPKPAGNEEPHFNNVAFGFGRRICTGQYVADNTLWIAIASILATCNITNMVDEHGKIIVPDSILTDGLVSHPQNLRCMITPRSADARALTMETAV</sequence>
<dbReference type="GO" id="GO:0020037">
    <property type="term" value="F:heme binding"/>
    <property type="evidence" value="ECO:0007669"/>
    <property type="project" value="InterPro"/>
</dbReference>
<feature type="transmembrane region" description="Helical" evidence="10">
    <location>
        <begin position="12"/>
        <end position="29"/>
    </location>
</feature>
<evidence type="ECO:0000256" key="4">
    <source>
        <dbReference type="ARBA" id="ARBA00022617"/>
    </source>
</evidence>
<evidence type="ECO:0000256" key="3">
    <source>
        <dbReference type="ARBA" id="ARBA00010617"/>
    </source>
</evidence>
<dbReference type="InterPro" id="IPR036396">
    <property type="entry name" value="Cyt_P450_sf"/>
</dbReference>
<keyword evidence="10" id="KW-1133">Transmembrane helix</keyword>
<evidence type="ECO:0000313" key="12">
    <source>
        <dbReference type="Proteomes" id="UP001218218"/>
    </source>
</evidence>
<reference evidence="11" key="1">
    <citation type="submission" date="2023-03" db="EMBL/GenBank/DDBJ databases">
        <title>Massive genome expansion in bonnet fungi (Mycena s.s.) driven by repeated elements and novel gene families across ecological guilds.</title>
        <authorList>
            <consortium name="Lawrence Berkeley National Laboratory"/>
            <person name="Harder C.B."/>
            <person name="Miyauchi S."/>
            <person name="Viragh M."/>
            <person name="Kuo A."/>
            <person name="Thoen E."/>
            <person name="Andreopoulos B."/>
            <person name="Lu D."/>
            <person name="Skrede I."/>
            <person name="Drula E."/>
            <person name="Henrissat B."/>
            <person name="Morin E."/>
            <person name="Kohler A."/>
            <person name="Barry K."/>
            <person name="LaButti K."/>
            <person name="Morin E."/>
            <person name="Salamov A."/>
            <person name="Lipzen A."/>
            <person name="Mereny Z."/>
            <person name="Hegedus B."/>
            <person name="Baldrian P."/>
            <person name="Stursova M."/>
            <person name="Weitz H."/>
            <person name="Taylor A."/>
            <person name="Grigoriev I.V."/>
            <person name="Nagy L.G."/>
            <person name="Martin F."/>
            <person name="Kauserud H."/>
        </authorList>
    </citation>
    <scope>NUCLEOTIDE SEQUENCE</scope>
    <source>
        <strain evidence="11">CBHHK002</strain>
    </source>
</reference>
<dbReference type="AlphaFoldDB" id="A0AAD7ENZ7"/>
<dbReference type="PANTHER" id="PTHR46300">
    <property type="entry name" value="P450, PUTATIVE (EUROFUNG)-RELATED-RELATED"/>
    <property type="match status" value="1"/>
</dbReference>
<keyword evidence="10" id="KW-0472">Membrane</keyword>
<dbReference type="SUPFAM" id="SSF48264">
    <property type="entry name" value="Cytochrome P450"/>
    <property type="match status" value="1"/>
</dbReference>
<proteinExistence type="inferred from homology"/>
<dbReference type="InterPro" id="IPR050364">
    <property type="entry name" value="Cytochrome_P450_fung"/>
</dbReference>
<organism evidence="11 12">
    <name type="scientific">Mycena albidolilacea</name>
    <dbReference type="NCBI Taxonomy" id="1033008"/>
    <lineage>
        <taxon>Eukaryota</taxon>
        <taxon>Fungi</taxon>
        <taxon>Dikarya</taxon>
        <taxon>Basidiomycota</taxon>
        <taxon>Agaricomycotina</taxon>
        <taxon>Agaricomycetes</taxon>
        <taxon>Agaricomycetidae</taxon>
        <taxon>Agaricales</taxon>
        <taxon>Marasmiineae</taxon>
        <taxon>Mycenaceae</taxon>
        <taxon>Mycena</taxon>
    </lineage>
</organism>
<keyword evidence="8" id="KW-0503">Monooxygenase</keyword>
<dbReference type="Proteomes" id="UP001218218">
    <property type="component" value="Unassembled WGS sequence"/>
</dbReference>
<dbReference type="Gene3D" id="1.10.630.10">
    <property type="entry name" value="Cytochrome P450"/>
    <property type="match status" value="1"/>
</dbReference>
<keyword evidence="12" id="KW-1185">Reference proteome</keyword>
<keyword evidence="4 9" id="KW-0349">Heme</keyword>
<keyword evidence="10" id="KW-0812">Transmembrane</keyword>
<evidence type="ECO:0000256" key="9">
    <source>
        <dbReference type="PIRSR" id="PIRSR602401-1"/>
    </source>
</evidence>
<dbReference type="GO" id="GO:0004497">
    <property type="term" value="F:monooxygenase activity"/>
    <property type="evidence" value="ECO:0007669"/>
    <property type="project" value="UniProtKB-KW"/>
</dbReference>
<dbReference type="CDD" id="cd11065">
    <property type="entry name" value="CYP64-like"/>
    <property type="match status" value="1"/>
</dbReference>
<evidence type="ECO:0000256" key="2">
    <source>
        <dbReference type="ARBA" id="ARBA00005179"/>
    </source>
</evidence>
<dbReference type="PRINTS" id="PR00463">
    <property type="entry name" value="EP450I"/>
</dbReference>
<keyword evidence="5 9" id="KW-0479">Metal-binding</keyword>
<evidence type="ECO:0000256" key="7">
    <source>
        <dbReference type="ARBA" id="ARBA00023004"/>
    </source>
</evidence>
<evidence type="ECO:0000256" key="6">
    <source>
        <dbReference type="ARBA" id="ARBA00023002"/>
    </source>
</evidence>
<comment type="similarity">
    <text evidence="3">Belongs to the cytochrome P450 family.</text>
</comment>
<evidence type="ECO:0000256" key="5">
    <source>
        <dbReference type="ARBA" id="ARBA00022723"/>
    </source>
</evidence>
<dbReference type="InterPro" id="IPR002401">
    <property type="entry name" value="Cyt_P450_E_grp-I"/>
</dbReference>
<dbReference type="PANTHER" id="PTHR46300:SF5">
    <property type="entry name" value="CYTOCHROME P450"/>
    <property type="match status" value="1"/>
</dbReference>
<dbReference type="GO" id="GO:0005506">
    <property type="term" value="F:iron ion binding"/>
    <property type="evidence" value="ECO:0007669"/>
    <property type="project" value="InterPro"/>
</dbReference>
<evidence type="ECO:0000256" key="10">
    <source>
        <dbReference type="SAM" id="Phobius"/>
    </source>
</evidence>
<protein>
    <submittedName>
        <fullName evidence="11">Cytochrome P450</fullName>
    </submittedName>
</protein>
<comment type="cofactor">
    <cofactor evidence="1 9">
        <name>heme</name>
        <dbReference type="ChEBI" id="CHEBI:30413"/>
    </cofactor>
</comment>
<dbReference type="Pfam" id="PF00067">
    <property type="entry name" value="p450"/>
    <property type="match status" value="1"/>
</dbReference>
<evidence type="ECO:0000313" key="11">
    <source>
        <dbReference type="EMBL" id="KAJ7343716.1"/>
    </source>
</evidence>
<evidence type="ECO:0000256" key="1">
    <source>
        <dbReference type="ARBA" id="ARBA00001971"/>
    </source>
</evidence>
<dbReference type="EMBL" id="JARIHO010000022">
    <property type="protein sequence ID" value="KAJ7343716.1"/>
    <property type="molecule type" value="Genomic_DNA"/>
</dbReference>
<comment type="caution">
    <text evidence="11">The sequence shown here is derived from an EMBL/GenBank/DDBJ whole genome shotgun (WGS) entry which is preliminary data.</text>
</comment>
<gene>
    <name evidence="11" type="ORF">DFH08DRAFT_871170</name>
</gene>
<accession>A0AAD7ENZ7</accession>
<evidence type="ECO:0000256" key="8">
    <source>
        <dbReference type="ARBA" id="ARBA00023033"/>
    </source>
</evidence>